<dbReference type="Proteomes" id="UP001144280">
    <property type="component" value="Unassembled WGS sequence"/>
</dbReference>
<keyword evidence="2" id="KW-0812">Transmembrane</keyword>
<organism evidence="4 5">
    <name type="scientific">Phytohabitans aurantiacus</name>
    <dbReference type="NCBI Taxonomy" id="3016789"/>
    <lineage>
        <taxon>Bacteria</taxon>
        <taxon>Bacillati</taxon>
        <taxon>Actinomycetota</taxon>
        <taxon>Actinomycetes</taxon>
        <taxon>Micromonosporales</taxon>
        <taxon>Micromonosporaceae</taxon>
    </lineage>
</organism>
<dbReference type="SUPFAM" id="SSF69304">
    <property type="entry name" value="Tricorn protease N-terminal domain"/>
    <property type="match status" value="1"/>
</dbReference>
<name>A0ABQ5R129_9ACTN</name>
<keyword evidence="3" id="KW-0732">Signal</keyword>
<keyword evidence="5" id="KW-1185">Reference proteome</keyword>
<evidence type="ECO:0000313" key="4">
    <source>
        <dbReference type="EMBL" id="GLI00512.1"/>
    </source>
</evidence>
<evidence type="ECO:0000256" key="3">
    <source>
        <dbReference type="SAM" id="SignalP"/>
    </source>
</evidence>
<keyword evidence="2" id="KW-0472">Membrane</keyword>
<evidence type="ECO:0008006" key="6">
    <source>
        <dbReference type="Google" id="ProtNLM"/>
    </source>
</evidence>
<evidence type="ECO:0000256" key="2">
    <source>
        <dbReference type="SAM" id="Phobius"/>
    </source>
</evidence>
<feature type="transmembrane region" description="Helical" evidence="2">
    <location>
        <begin position="332"/>
        <end position="355"/>
    </location>
</feature>
<comment type="caution">
    <text evidence="4">The sequence shown here is derived from an EMBL/GenBank/DDBJ whole genome shotgun (WGS) entry which is preliminary data.</text>
</comment>
<feature type="compositionally biased region" description="Low complexity" evidence="1">
    <location>
        <begin position="388"/>
        <end position="400"/>
    </location>
</feature>
<accession>A0ABQ5R129</accession>
<protein>
    <recommendedName>
        <fullName evidence="6">Lipoprotein</fullName>
    </recommendedName>
</protein>
<proteinExistence type="predicted"/>
<feature type="signal peptide" evidence="3">
    <location>
        <begin position="1"/>
        <end position="28"/>
    </location>
</feature>
<gene>
    <name evidence="4" type="ORF">Pa4123_57880</name>
</gene>
<evidence type="ECO:0000313" key="5">
    <source>
        <dbReference type="Proteomes" id="UP001144280"/>
    </source>
</evidence>
<keyword evidence="2" id="KW-1133">Transmembrane helix</keyword>
<feature type="region of interest" description="Disordered" evidence="1">
    <location>
        <begin position="359"/>
        <end position="475"/>
    </location>
</feature>
<evidence type="ECO:0000256" key="1">
    <source>
        <dbReference type="SAM" id="MobiDB-lite"/>
    </source>
</evidence>
<feature type="compositionally biased region" description="Gly residues" evidence="1">
    <location>
        <begin position="439"/>
        <end position="452"/>
    </location>
</feature>
<reference evidence="4" key="1">
    <citation type="submission" date="2022-12" db="EMBL/GenBank/DDBJ databases">
        <title>New Phytohabitans aurantiacus sp. RD004123 nov., an actinomycete isolated from soil.</title>
        <authorList>
            <person name="Triningsih D.W."/>
            <person name="Harunari E."/>
            <person name="Igarashi Y."/>
        </authorList>
    </citation>
    <scope>NUCLEOTIDE SEQUENCE</scope>
    <source>
        <strain evidence="4">RD004123</strain>
    </source>
</reference>
<feature type="chain" id="PRO_5047086890" description="Lipoprotein" evidence="3">
    <location>
        <begin position="29"/>
        <end position="475"/>
    </location>
</feature>
<dbReference type="RefSeq" id="WP_281900854.1">
    <property type="nucleotide sequence ID" value="NZ_BSDI01000032.1"/>
</dbReference>
<sequence length="475" mass="48449">MRRVVACSLAAFGLVGLSLVASATPALAAGKKVCTITDSKLDELSGLVATSNGYITINDSSEQASRKRIFYLSGKCAVTKSIQYSGAGPRDTEDLAVSPDGKTLWIADIGDNPDSTERRSSIGLWSMPVDGSKKPTIHRLSYPDGKHDAEALLINGDGTPIVITKTGGKAGLYSPAAGTMKANNETPVAMTKVGDVTLPKTTTDNPFGAIGRLMVTGAARSPDGSKVALRTYADAFEYDVSGGDVVKALTGGSPRVTALVSDQFGEALAYSADGKSFLTVSDLGELDSNVANVLYQYTPSTTAPKATTAATVGGESAGNSRSWVDGLTLKDITYMIGAVGVLGALLVGAGVFGILQARRRRPSAEPAGAKGKKKGGPDPTVGRQPVPGAGNAAATASVGADRPYAGSGYDDYDRQNGFGGGGRPADDYQPAGQVYGSRPAGGSGGGGSGGVYGTPRSNVYGGPPSQNGYPDNRPY</sequence>
<dbReference type="EMBL" id="BSDI01000032">
    <property type="protein sequence ID" value="GLI00512.1"/>
    <property type="molecule type" value="Genomic_DNA"/>
</dbReference>